<dbReference type="Gene3D" id="3.40.50.300">
    <property type="entry name" value="P-loop containing nucleotide triphosphate hydrolases"/>
    <property type="match status" value="1"/>
</dbReference>
<proteinExistence type="inferred from homology"/>
<evidence type="ECO:0000256" key="7">
    <source>
        <dbReference type="ARBA" id="ARBA00034754"/>
    </source>
</evidence>
<evidence type="ECO:0000256" key="3">
    <source>
        <dbReference type="ARBA" id="ARBA00022679"/>
    </source>
</evidence>
<dbReference type="InterPro" id="IPR027417">
    <property type="entry name" value="P-loop_NTPase"/>
</dbReference>
<dbReference type="Gene3D" id="1.10.8.60">
    <property type="match status" value="1"/>
</dbReference>
<keyword evidence="4" id="KW-0548">Nucleotidyltransferase</keyword>
<sequence>MHVSDFLKEPNKHSTGPIVVLFGTVRYLKQQAVNALKHQLLGEDADDELGFCPFAGKETDIKTIRDELSTVSMWGDSRIILVEEADSFVTDYRKGLEKYLEQPAKKSLLVLVVNKWLKTTRLAKAVAKIGLPLECSDLKGAALSRWITETAATTYEKKISRDASALLTELAGSDLGLLSQELAKLADFTGDNDRITPEDVKSLVGGWKVQTTWEMLDALRAGDINFALKSLEKLLVAGEAPQKIFGGITFQYRKIAEATELSRAGMPLNGALKQAGVFFRDIDATAHYMKRIGRPQATKIIQQLAITDGHLKGTGYLNERIELEELLLMLSGVSKG</sequence>
<keyword evidence="6" id="KW-0239">DNA-directed DNA polymerase</keyword>
<dbReference type="PANTHER" id="PTHR34388">
    <property type="entry name" value="DNA POLYMERASE III SUBUNIT DELTA"/>
    <property type="match status" value="1"/>
</dbReference>
<evidence type="ECO:0000256" key="8">
    <source>
        <dbReference type="ARBA" id="ARBA00049244"/>
    </source>
</evidence>
<feature type="domain" description="DNA polymerase III delta subunit-like C-terminal" evidence="10">
    <location>
        <begin position="211"/>
        <end position="328"/>
    </location>
</feature>
<dbReference type="InterPro" id="IPR048466">
    <property type="entry name" value="DNA_pol3_delta-like_C"/>
</dbReference>
<dbReference type="EMBL" id="UOGL01000252">
    <property type="protein sequence ID" value="VAX38738.1"/>
    <property type="molecule type" value="Genomic_DNA"/>
</dbReference>
<dbReference type="EC" id="2.7.7.7" evidence="1"/>
<evidence type="ECO:0000259" key="9">
    <source>
        <dbReference type="Pfam" id="PF06144"/>
    </source>
</evidence>
<evidence type="ECO:0000256" key="4">
    <source>
        <dbReference type="ARBA" id="ARBA00022695"/>
    </source>
</evidence>
<dbReference type="InterPro" id="IPR010372">
    <property type="entry name" value="DNA_pol3_delta_N"/>
</dbReference>
<gene>
    <name evidence="11" type="ORF">MNBD_PLANCTO02-1396</name>
</gene>
<feature type="domain" description="DNA polymerase III delta N-terminal" evidence="9">
    <location>
        <begin position="20"/>
        <end position="128"/>
    </location>
</feature>
<comment type="catalytic activity">
    <reaction evidence="8">
        <text>DNA(n) + a 2'-deoxyribonucleoside 5'-triphosphate = DNA(n+1) + diphosphate</text>
        <dbReference type="Rhea" id="RHEA:22508"/>
        <dbReference type="Rhea" id="RHEA-COMP:17339"/>
        <dbReference type="Rhea" id="RHEA-COMP:17340"/>
        <dbReference type="ChEBI" id="CHEBI:33019"/>
        <dbReference type="ChEBI" id="CHEBI:61560"/>
        <dbReference type="ChEBI" id="CHEBI:173112"/>
        <dbReference type="EC" id="2.7.7.7"/>
    </reaction>
</comment>
<dbReference type="Gene3D" id="1.20.272.10">
    <property type="match status" value="1"/>
</dbReference>
<reference evidence="11" key="1">
    <citation type="submission" date="2018-06" db="EMBL/GenBank/DDBJ databases">
        <authorList>
            <person name="Zhirakovskaya E."/>
        </authorList>
    </citation>
    <scope>NUCLEOTIDE SEQUENCE</scope>
</reference>
<organism evidence="11">
    <name type="scientific">hydrothermal vent metagenome</name>
    <dbReference type="NCBI Taxonomy" id="652676"/>
    <lineage>
        <taxon>unclassified sequences</taxon>
        <taxon>metagenomes</taxon>
        <taxon>ecological metagenomes</taxon>
    </lineage>
</organism>
<dbReference type="Pfam" id="PF21694">
    <property type="entry name" value="DNA_pol3_delta_C"/>
    <property type="match status" value="1"/>
</dbReference>
<evidence type="ECO:0000256" key="6">
    <source>
        <dbReference type="ARBA" id="ARBA00022932"/>
    </source>
</evidence>
<dbReference type="GO" id="GO:0006261">
    <property type="term" value="P:DNA-templated DNA replication"/>
    <property type="evidence" value="ECO:0007669"/>
    <property type="project" value="TreeGrafter"/>
</dbReference>
<dbReference type="SUPFAM" id="SSF48019">
    <property type="entry name" value="post-AAA+ oligomerization domain-like"/>
    <property type="match status" value="1"/>
</dbReference>
<evidence type="ECO:0000256" key="5">
    <source>
        <dbReference type="ARBA" id="ARBA00022705"/>
    </source>
</evidence>
<dbReference type="Pfam" id="PF06144">
    <property type="entry name" value="DNA_pol3_delta"/>
    <property type="match status" value="1"/>
</dbReference>
<dbReference type="InterPro" id="IPR008921">
    <property type="entry name" value="DNA_pol3_clamp-load_cplx_C"/>
</dbReference>
<keyword evidence="3" id="KW-0808">Transferase</keyword>
<evidence type="ECO:0000259" key="10">
    <source>
        <dbReference type="Pfam" id="PF21694"/>
    </source>
</evidence>
<dbReference type="GO" id="GO:0003887">
    <property type="term" value="F:DNA-directed DNA polymerase activity"/>
    <property type="evidence" value="ECO:0007669"/>
    <property type="project" value="UniProtKB-KW"/>
</dbReference>
<evidence type="ECO:0000256" key="1">
    <source>
        <dbReference type="ARBA" id="ARBA00012417"/>
    </source>
</evidence>
<dbReference type="GO" id="GO:0003677">
    <property type="term" value="F:DNA binding"/>
    <property type="evidence" value="ECO:0007669"/>
    <property type="project" value="InterPro"/>
</dbReference>
<dbReference type="PANTHER" id="PTHR34388:SF1">
    <property type="entry name" value="DNA POLYMERASE III SUBUNIT DELTA"/>
    <property type="match status" value="1"/>
</dbReference>
<protein>
    <recommendedName>
        <fullName evidence="2">DNA polymerase III subunit delta</fullName>
        <ecNumber evidence="1">2.7.7.7</ecNumber>
    </recommendedName>
</protein>
<keyword evidence="5" id="KW-0235">DNA replication</keyword>
<dbReference type="AlphaFoldDB" id="A0A3B1DRJ2"/>
<evidence type="ECO:0000313" key="11">
    <source>
        <dbReference type="EMBL" id="VAX38738.1"/>
    </source>
</evidence>
<dbReference type="SUPFAM" id="SSF52540">
    <property type="entry name" value="P-loop containing nucleoside triphosphate hydrolases"/>
    <property type="match status" value="1"/>
</dbReference>
<dbReference type="InterPro" id="IPR005790">
    <property type="entry name" value="DNA_polIII_delta"/>
</dbReference>
<dbReference type="NCBIfam" id="TIGR01128">
    <property type="entry name" value="holA"/>
    <property type="match status" value="1"/>
</dbReference>
<dbReference type="GO" id="GO:0009360">
    <property type="term" value="C:DNA polymerase III complex"/>
    <property type="evidence" value="ECO:0007669"/>
    <property type="project" value="InterPro"/>
</dbReference>
<evidence type="ECO:0000256" key="2">
    <source>
        <dbReference type="ARBA" id="ARBA00017703"/>
    </source>
</evidence>
<comment type="similarity">
    <text evidence="7">Belongs to the DNA polymerase HolA subunit family.</text>
</comment>
<name>A0A3B1DRJ2_9ZZZZ</name>
<accession>A0A3B1DRJ2</accession>